<dbReference type="InterPro" id="IPR012910">
    <property type="entry name" value="Plug_dom"/>
</dbReference>
<evidence type="ECO:0000256" key="2">
    <source>
        <dbReference type="ARBA" id="ARBA00022448"/>
    </source>
</evidence>
<feature type="signal peptide" evidence="10">
    <location>
        <begin position="1"/>
        <end position="25"/>
    </location>
</feature>
<gene>
    <name evidence="13" type="ORF">L0U88_14230</name>
</gene>
<dbReference type="InterPro" id="IPR039426">
    <property type="entry name" value="TonB-dep_rcpt-like"/>
</dbReference>
<evidence type="ECO:0000256" key="3">
    <source>
        <dbReference type="ARBA" id="ARBA00022452"/>
    </source>
</evidence>
<protein>
    <submittedName>
        <fullName evidence="13">SusC/RagA family TonB-linked outer membrane protein</fullName>
    </submittedName>
</protein>
<dbReference type="Pfam" id="PF13715">
    <property type="entry name" value="CarbopepD_reg_2"/>
    <property type="match status" value="1"/>
</dbReference>
<evidence type="ECO:0000259" key="11">
    <source>
        <dbReference type="Pfam" id="PF00593"/>
    </source>
</evidence>
<comment type="subcellular location">
    <subcellularLocation>
        <location evidence="1 8">Cell outer membrane</location>
        <topology evidence="1 8">Multi-pass membrane protein</topology>
    </subcellularLocation>
</comment>
<name>A0ABS9BLA7_9BACT</name>
<evidence type="ECO:0000256" key="1">
    <source>
        <dbReference type="ARBA" id="ARBA00004571"/>
    </source>
</evidence>
<dbReference type="InterPro" id="IPR000531">
    <property type="entry name" value="Beta-barrel_TonB"/>
</dbReference>
<keyword evidence="4 8" id="KW-0812">Transmembrane</keyword>
<keyword evidence="7 8" id="KW-0998">Cell outer membrane</keyword>
<dbReference type="Proteomes" id="UP001200145">
    <property type="component" value="Unassembled WGS sequence"/>
</dbReference>
<dbReference type="InterPro" id="IPR008969">
    <property type="entry name" value="CarboxyPept-like_regulatory"/>
</dbReference>
<evidence type="ECO:0000256" key="8">
    <source>
        <dbReference type="PROSITE-ProRule" id="PRU01360"/>
    </source>
</evidence>
<evidence type="ECO:0000259" key="12">
    <source>
        <dbReference type="Pfam" id="PF07715"/>
    </source>
</evidence>
<keyword evidence="2 8" id="KW-0813">Transport</keyword>
<dbReference type="InterPro" id="IPR036942">
    <property type="entry name" value="Beta-barrel_TonB_sf"/>
</dbReference>
<dbReference type="PROSITE" id="PS52016">
    <property type="entry name" value="TONB_DEPENDENT_REC_3"/>
    <property type="match status" value="1"/>
</dbReference>
<dbReference type="NCBIfam" id="TIGR04057">
    <property type="entry name" value="SusC_RagA_signa"/>
    <property type="match status" value="1"/>
</dbReference>
<evidence type="ECO:0000256" key="10">
    <source>
        <dbReference type="SAM" id="SignalP"/>
    </source>
</evidence>
<evidence type="ECO:0000256" key="9">
    <source>
        <dbReference type="RuleBase" id="RU003357"/>
    </source>
</evidence>
<evidence type="ECO:0000313" key="14">
    <source>
        <dbReference type="Proteomes" id="UP001200145"/>
    </source>
</evidence>
<accession>A0ABS9BLA7</accession>
<feature type="domain" description="TonB-dependent receptor-like beta-barrel" evidence="11">
    <location>
        <begin position="399"/>
        <end position="951"/>
    </location>
</feature>
<comment type="caution">
    <text evidence="13">The sequence shown here is derived from an EMBL/GenBank/DDBJ whole genome shotgun (WGS) entry which is preliminary data.</text>
</comment>
<keyword evidence="6 8" id="KW-0472">Membrane</keyword>
<keyword evidence="10" id="KW-0732">Signal</keyword>
<dbReference type="Pfam" id="PF07715">
    <property type="entry name" value="Plug"/>
    <property type="match status" value="1"/>
</dbReference>
<evidence type="ECO:0000256" key="7">
    <source>
        <dbReference type="ARBA" id="ARBA00023237"/>
    </source>
</evidence>
<dbReference type="Gene3D" id="2.60.40.1120">
    <property type="entry name" value="Carboxypeptidase-like, regulatory domain"/>
    <property type="match status" value="1"/>
</dbReference>
<dbReference type="InterPro" id="IPR023996">
    <property type="entry name" value="TonB-dep_OMP_SusC/RagA"/>
</dbReference>
<keyword evidence="5 9" id="KW-0798">TonB box</keyword>
<reference evidence="13 14" key="1">
    <citation type="submission" date="2022-01" db="EMBL/GenBank/DDBJ databases">
        <title>Flavihumibacter sp. nov., isolated from sediment of a river.</title>
        <authorList>
            <person name="Liu H."/>
        </authorList>
    </citation>
    <scope>NUCLEOTIDE SEQUENCE [LARGE SCALE GENOMIC DNA]</scope>
    <source>
        <strain evidence="13 14">RY-1</strain>
    </source>
</reference>
<dbReference type="SUPFAM" id="SSF49464">
    <property type="entry name" value="Carboxypeptidase regulatory domain-like"/>
    <property type="match status" value="1"/>
</dbReference>
<dbReference type="SUPFAM" id="SSF56935">
    <property type="entry name" value="Porins"/>
    <property type="match status" value="1"/>
</dbReference>
<keyword evidence="14" id="KW-1185">Reference proteome</keyword>
<dbReference type="InterPro" id="IPR023997">
    <property type="entry name" value="TonB-dep_OMP_SusC/RagA_CS"/>
</dbReference>
<evidence type="ECO:0000256" key="4">
    <source>
        <dbReference type="ARBA" id="ARBA00022692"/>
    </source>
</evidence>
<proteinExistence type="inferred from homology"/>
<dbReference type="EMBL" id="JAKEVY010000003">
    <property type="protein sequence ID" value="MCF1715793.1"/>
    <property type="molecule type" value="Genomic_DNA"/>
</dbReference>
<keyword evidence="3 8" id="KW-1134">Transmembrane beta strand</keyword>
<comment type="similarity">
    <text evidence="8 9">Belongs to the TonB-dependent receptor family.</text>
</comment>
<sequence length="988" mass="108640">MSLKRLLTIALPLLFLTLLQQGVYAQTKTISGKVTDSKDGSPIVGATVLVKGTSSGVQTGADGSFTITVPASAKTLVISSVGFASQEISTSAASFAIALGPDNAALGEVVVVAYGTRKKSDLTGAVTSVTAKEFQKGVINSPEQLLTGKVAGLQITTGGGAAGGGSRIRIRGGASLNSSNDPLIVIDGVPVDGGGVAGSANILNTINPNDIESMNVLKDAAATALYGSRASNGVLIVTTKKGTSGKPKFNFNSTLSLGQLTDKVDVLSAGEIRSLIREEGNESFLRLLGSANTDWQDQIFQDAVGFDNNFNVSGSLGKKLPYRLSVGYLNQEGTLKTNEFDRFSTSLNLNPKFFDDHLTLNVAVKTATTANRFADEGAIGAAVTFDPTQPVFSGKQEWGGYYEWLQSDGLPINLATRNPVGLLNLRDNRSNVFRFIGNVQADYKLHFFPDLHVLVNLGVEYNEGEGRDIFDRRSATNFRTNGRVSQYRQMKRNQLADVSLFYTKDLPSINSKLDVLVGHSYQDFLIKNYNFAAFGQDGRQIPGTTPNFPFDEPRYRLESYLGRLNYTLANKYLLTASIRRDASSKFSPDTRVGYFPAVAVAWKINEEFFRNSNTLNDLKLRMSWGVTGQQDIGDFYSYLPRYTASNQTAQYQFGNSFFSFLRPAGYDPNIKWETTETYNLGLDFGFLNNRISGSVDVYQKKTRDLLSTVPVAPGSNFVNLITTNVGNIDNKGVEFVLNTVPVRTNNLTWDFGFNVTYQDIKITNLLKQEDPAFTGIDVLGIQGGTGNTIAKHVVGYRPYTYFVYKQVYDPETNKPIEGLYEDLNRDGVINQSDRYLTQQGAPNFLFGINTQINYKRFMFGLAGHGTTGNYIYNNVNSERAAFRNVQNPINFVQNTTRSYFNTGFFNNQYLSDHYIENASFFRLDNINLGYTVGKVLQGKANMRLGVSIQNVFVITKYSGLDPELANDGVDNTIYPRPRIYSLGMNLDF</sequence>
<evidence type="ECO:0000313" key="13">
    <source>
        <dbReference type="EMBL" id="MCF1715793.1"/>
    </source>
</evidence>
<feature type="domain" description="TonB-dependent receptor plug" evidence="12">
    <location>
        <begin position="119"/>
        <end position="234"/>
    </location>
</feature>
<dbReference type="Gene3D" id="2.170.130.10">
    <property type="entry name" value="TonB-dependent receptor, plug domain"/>
    <property type="match status" value="1"/>
</dbReference>
<dbReference type="InterPro" id="IPR037066">
    <property type="entry name" value="Plug_dom_sf"/>
</dbReference>
<evidence type="ECO:0000256" key="5">
    <source>
        <dbReference type="ARBA" id="ARBA00023077"/>
    </source>
</evidence>
<dbReference type="NCBIfam" id="TIGR04056">
    <property type="entry name" value="OMP_RagA_SusC"/>
    <property type="match status" value="1"/>
</dbReference>
<dbReference type="Gene3D" id="2.40.170.20">
    <property type="entry name" value="TonB-dependent receptor, beta-barrel domain"/>
    <property type="match status" value="1"/>
</dbReference>
<organism evidence="13 14">
    <name type="scientific">Flavihumibacter fluminis</name>
    <dbReference type="NCBI Taxonomy" id="2909236"/>
    <lineage>
        <taxon>Bacteria</taxon>
        <taxon>Pseudomonadati</taxon>
        <taxon>Bacteroidota</taxon>
        <taxon>Chitinophagia</taxon>
        <taxon>Chitinophagales</taxon>
        <taxon>Chitinophagaceae</taxon>
        <taxon>Flavihumibacter</taxon>
    </lineage>
</organism>
<dbReference type="RefSeq" id="WP_234866741.1">
    <property type="nucleotide sequence ID" value="NZ_JAKEVY010000003.1"/>
</dbReference>
<dbReference type="Pfam" id="PF00593">
    <property type="entry name" value="TonB_dep_Rec_b-barrel"/>
    <property type="match status" value="1"/>
</dbReference>
<evidence type="ECO:0000256" key="6">
    <source>
        <dbReference type="ARBA" id="ARBA00023136"/>
    </source>
</evidence>
<feature type="chain" id="PRO_5047134880" evidence="10">
    <location>
        <begin position="26"/>
        <end position="988"/>
    </location>
</feature>